<dbReference type="RefSeq" id="WP_135168332.1">
    <property type="nucleotide sequence ID" value="NZ_SPQU01000002.1"/>
</dbReference>
<reference evidence="2 3" key="1">
    <citation type="submission" date="2019-03" db="EMBL/GenBank/DDBJ databases">
        <title>Bradyrhizobium strains diversity isolated from Chamaecrista fasciculata.</title>
        <authorList>
            <person name="Urquiaga M.C.O."/>
            <person name="Hungria M."/>
            <person name="Delamuta J.R.M."/>
        </authorList>
    </citation>
    <scope>NUCLEOTIDE SEQUENCE [LARGE SCALE GENOMIC DNA]</scope>
    <source>
        <strain evidence="2 3">CNPSo 3424</strain>
    </source>
</reference>
<comment type="caution">
    <text evidence="2">The sequence shown here is derived from an EMBL/GenBank/DDBJ whole genome shotgun (WGS) entry which is preliminary data.</text>
</comment>
<feature type="transmembrane region" description="Helical" evidence="1">
    <location>
        <begin position="43"/>
        <end position="60"/>
    </location>
</feature>
<evidence type="ECO:0000313" key="3">
    <source>
        <dbReference type="Proteomes" id="UP000298225"/>
    </source>
</evidence>
<dbReference type="EMBL" id="SPQU01000002">
    <property type="protein sequence ID" value="TFV41752.1"/>
    <property type="molecule type" value="Genomic_DNA"/>
</dbReference>
<protein>
    <submittedName>
        <fullName evidence="2">Uncharacterized protein</fullName>
    </submittedName>
</protein>
<keyword evidence="3" id="KW-1185">Reference proteome</keyword>
<feature type="transmembrane region" description="Helical" evidence="1">
    <location>
        <begin position="12"/>
        <end position="31"/>
    </location>
</feature>
<sequence>MTVSDEVRVWRLRARGFAVAGALCLALILLLKILDPTEFVKSSIGPLVLVLVVLWLYGLYCTSRYWKDFREDEIRRGGSAETAREKWHKLHPPPG</sequence>
<name>A0A4Y9LJ38_9BRAD</name>
<dbReference type="AlphaFoldDB" id="A0A4Y9LJ38"/>
<gene>
    <name evidence="2" type="ORF">E4K66_05405</name>
</gene>
<proteinExistence type="predicted"/>
<accession>A0A4Y9LJ38</accession>
<organism evidence="2 3">
    <name type="scientific">Bradyrhizobium frederickii</name>
    <dbReference type="NCBI Taxonomy" id="2560054"/>
    <lineage>
        <taxon>Bacteria</taxon>
        <taxon>Pseudomonadati</taxon>
        <taxon>Pseudomonadota</taxon>
        <taxon>Alphaproteobacteria</taxon>
        <taxon>Hyphomicrobiales</taxon>
        <taxon>Nitrobacteraceae</taxon>
        <taxon>Bradyrhizobium</taxon>
    </lineage>
</organism>
<keyword evidence="1" id="KW-0472">Membrane</keyword>
<dbReference type="Proteomes" id="UP000298225">
    <property type="component" value="Unassembled WGS sequence"/>
</dbReference>
<evidence type="ECO:0000313" key="2">
    <source>
        <dbReference type="EMBL" id="TFV41752.1"/>
    </source>
</evidence>
<keyword evidence="1" id="KW-0812">Transmembrane</keyword>
<evidence type="ECO:0000256" key="1">
    <source>
        <dbReference type="SAM" id="Phobius"/>
    </source>
</evidence>
<dbReference type="OrthoDB" id="9920625at2"/>
<keyword evidence="1" id="KW-1133">Transmembrane helix</keyword>